<sequence length="157" mass="17525">MQLITREFTNYKSAQYQVTIGQKTQEWDAFLISFANSTQYGNNFHIAPQARIDDGLIDVCLIRDFPKVTAPALLISMLDQSIDKNKYDVIIKASEVLIEHEEELLGHVDGEPVHLGKKAQVSILPLALNVAAPPANLKQTQNILSPLIEMLPAMTRN</sequence>
<dbReference type="RefSeq" id="WP_227625812.1">
    <property type="nucleotide sequence ID" value="NZ_BAZW01000033.1"/>
</dbReference>
<dbReference type="AlphaFoldDB" id="A0A0E9LZB9"/>
<dbReference type="Proteomes" id="UP000032900">
    <property type="component" value="Unassembled WGS sequence"/>
</dbReference>
<dbReference type="STRING" id="1236989.JCM15548_13227"/>
<dbReference type="InterPro" id="IPR016064">
    <property type="entry name" value="NAD/diacylglycerol_kinase_sf"/>
</dbReference>
<organism evidence="2 3">
    <name type="scientific">Geofilum rubicundum JCM 15548</name>
    <dbReference type="NCBI Taxonomy" id="1236989"/>
    <lineage>
        <taxon>Bacteria</taxon>
        <taxon>Pseudomonadati</taxon>
        <taxon>Bacteroidota</taxon>
        <taxon>Bacteroidia</taxon>
        <taxon>Marinilabiliales</taxon>
        <taxon>Marinilabiliaceae</taxon>
        <taxon>Geofilum</taxon>
    </lineage>
</organism>
<dbReference type="InterPro" id="IPR045540">
    <property type="entry name" value="YegS/DAGK_C"/>
</dbReference>
<dbReference type="Gene3D" id="2.60.200.40">
    <property type="match status" value="1"/>
</dbReference>
<gene>
    <name evidence="2" type="ORF">JCM15548_13227</name>
</gene>
<evidence type="ECO:0000313" key="2">
    <source>
        <dbReference type="EMBL" id="GAO30907.1"/>
    </source>
</evidence>
<comment type="caution">
    <text evidence="2">The sequence shown here is derived from an EMBL/GenBank/DDBJ whole genome shotgun (WGS) entry which is preliminary data.</text>
</comment>
<feature type="domain" description="YegS/DAGK C-terminal" evidence="1">
    <location>
        <begin position="5"/>
        <end position="131"/>
    </location>
</feature>
<dbReference type="SUPFAM" id="SSF111331">
    <property type="entry name" value="NAD kinase/diacylglycerol kinase-like"/>
    <property type="match status" value="1"/>
</dbReference>
<evidence type="ECO:0000259" key="1">
    <source>
        <dbReference type="Pfam" id="PF19279"/>
    </source>
</evidence>
<dbReference type="Pfam" id="PF19279">
    <property type="entry name" value="YegS_C"/>
    <property type="match status" value="1"/>
</dbReference>
<accession>A0A0E9LZB9</accession>
<name>A0A0E9LZB9_9BACT</name>
<reference evidence="2 3" key="1">
    <citation type="journal article" date="2015" name="Microbes Environ.">
        <title>Distribution and evolution of nitrogen fixation genes in the phylum bacteroidetes.</title>
        <authorList>
            <person name="Inoue J."/>
            <person name="Oshima K."/>
            <person name="Suda W."/>
            <person name="Sakamoto M."/>
            <person name="Iino T."/>
            <person name="Noda S."/>
            <person name="Hongoh Y."/>
            <person name="Hattori M."/>
            <person name="Ohkuma M."/>
        </authorList>
    </citation>
    <scope>NUCLEOTIDE SEQUENCE [LARGE SCALE GENOMIC DNA]</scope>
    <source>
        <strain evidence="2">JCM 15548</strain>
    </source>
</reference>
<protein>
    <submittedName>
        <fullName evidence="2">Transcription regulator</fullName>
    </submittedName>
</protein>
<evidence type="ECO:0000313" key="3">
    <source>
        <dbReference type="Proteomes" id="UP000032900"/>
    </source>
</evidence>
<proteinExistence type="predicted"/>
<dbReference type="EMBL" id="BAZW01000033">
    <property type="protein sequence ID" value="GAO30907.1"/>
    <property type="molecule type" value="Genomic_DNA"/>
</dbReference>
<keyword evidence="3" id="KW-1185">Reference proteome</keyword>